<evidence type="ECO:0000313" key="2">
    <source>
        <dbReference type="EMBL" id="KII83098.1"/>
    </source>
</evidence>
<gene>
    <name evidence="2" type="ORF">PLICRDRAFT_180709</name>
</gene>
<keyword evidence="3" id="KW-1185">Reference proteome</keyword>
<proteinExistence type="predicted"/>
<accession>A0A0C9T4P8</accession>
<organism evidence="2 3">
    <name type="scientific">Plicaturopsis crispa FD-325 SS-3</name>
    <dbReference type="NCBI Taxonomy" id="944288"/>
    <lineage>
        <taxon>Eukaryota</taxon>
        <taxon>Fungi</taxon>
        <taxon>Dikarya</taxon>
        <taxon>Basidiomycota</taxon>
        <taxon>Agaricomycotina</taxon>
        <taxon>Agaricomycetes</taxon>
        <taxon>Agaricomycetidae</taxon>
        <taxon>Amylocorticiales</taxon>
        <taxon>Amylocorticiaceae</taxon>
        <taxon>Plicatura</taxon>
        <taxon>Plicaturopsis crispa</taxon>
    </lineage>
</organism>
<feature type="compositionally biased region" description="Low complexity" evidence="1">
    <location>
        <begin position="29"/>
        <end position="44"/>
    </location>
</feature>
<dbReference type="Proteomes" id="UP000053263">
    <property type="component" value="Unassembled WGS sequence"/>
</dbReference>
<reference evidence="2 3" key="1">
    <citation type="submission" date="2014-06" db="EMBL/GenBank/DDBJ databases">
        <title>Evolutionary Origins and Diversification of the Mycorrhizal Mutualists.</title>
        <authorList>
            <consortium name="DOE Joint Genome Institute"/>
            <consortium name="Mycorrhizal Genomics Consortium"/>
            <person name="Kohler A."/>
            <person name="Kuo A."/>
            <person name="Nagy L.G."/>
            <person name="Floudas D."/>
            <person name="Copeland A."/>
            <person name="Barry K.W."/>
            <person name="Cichocki N."/>
            <person name="Veneault-Fourrey C."/>
            <person name="LaButti K."/>
            <person name="Lindquist E.A."/>
            <person name="Lipzen A."/>
            <person name="Lundell T."/>
            <person name="Morin E."/>
            <person name="Murat C."/>
            <person name="Riley R."/>
            <person name="Ohm R."/>
            <person name="Sun H."/>
            <person name="Tunlid A."/>
            <person name="Henrissat B."/>
            <person name="Grigoriev I.V."/>
            <person name="Hibbett D.S."/>
            <person name="Martin F."/>
        </authorList>
    </citation>
    <scope>NUCLEOTIDE SEQUENCE [LARGE SCALE GENOMIC DNA]</scope>
    <source>
        <strain evidence="2 3">FD-325 SS-3</strain>
    </source>
</reference>
<dbReference type="EMBL" id="KN832583">
    <property type="protein sequence ID" value="KII83098.1"/>
    <property type="molecule type" value="Genomic_DNA"/>
</dbReference>
<sequence length="195" mass="21548">MPSAQPDPSVHPRPRCASPPHAHPRPHRAASTAPHRAASTAPHHAALRGERRSRPLRMRGPAPTAPRSPAPRSQRRAQPRAATAAPSGECSPSDERSPQRRSRPRHGYPLRPTRGHRGRSPRDPAPLPFSRCRRAGRRDHIALPAHRSGGTRAGRALVYAPRPPYSPINRTRCVKHRHYGCGRWGRAGRLHIPVC</sequence>
<name>A0A0C9T4P8_PLICR</name>
<dbReference type="AlphaFoldDB" id="A0A0C9T4P8"/>
<feature type="region of interest" description="Disordered" evidence="1">
    <location>
        <begin position="1"/>
        <end position="131"/>
    </location>
</feature>
<evidence type="ECO:0000256" key="1">
    <source>
        <dbReference type="SAM" id="MobiDB-lite"/>
    </source>
</evidence>
<evidence type="ECO:0000313" key="3">
    <source>
        <dbReference type="Proteomes" id="UP000053263"/>
    </source>
</evidence>
<feature type="compositionally biased region" description="Basic residues" evidence="1">
    <location>
        <begin position="99"/>
        <end position="119"/>
    </location>
</feature>
<protein>
    <submittedName>
        <fullName evidence="2">Uncharacterized protein</fullName>
    </submittedName>
</protein>
<dbReference type="HOGENOM" id="CLU_1396875_0_0_1"/>